<name>A0A0W8F292_9ZZZZ</name>
<accession>A0A0W8F292</accession>
<dbReference type="EMBL" id="LNQE01001595">
    <property type="protein sequence ID" value="KUG15031.1"/>
    <property type="molecule type" value="Genomic_DNA"/>
</dbReference>
<reference evidence="1" key="1">
    <citation type="journal article" date="2015" name="Proc. Natl. Acad. Sci. U.S.A.">
        <title>Networks of energetic and metabolic interactions define dynamics in microbial communities.</title>
        <authorList>
            <person name="Embree M."/>
            <person name="Liu J.K."/>
            <person name="Al-Bassam M.M."/>
            <person name="Zengler K."/>
        </authorList>
    </citation>
    <scope>NUCLEOTIDE SEQUENCE</scope>
</reference>
<protein>
    <submittedName>
        <fullName evidence="1">Uncharacterized protein</fullName>
    </submittedName>
</protein>
<sequence>MDRHIRGLATCSPGSGFGASCLSDDAVPESVFQQELR</sequence>
<evidence type="ECO:0000313" key="1">
    <source>
        <dbReference type="EMBL" id="KUG15031.1"/>
    </source>
</evidence>
<proteinExistence type="predicted"/>
<organism evidence="1">
    <name type="scientific">hydrocarbon metagenome</name>
    <dbReference type="NCBI Taxonomy" id="938273"/>
    <lineage>
        <taxon>unclassified sequences</taxon>
        <taxon>metagenomes</taxon>
        <taxon>ecological metagenomes</taxon>
    </lineage>
</organism>
<gene>
    <name evidence="1" type="ORF">ASZ90_015344</name>
</gene>
<comment type="caution">
    <text evidence="1">The sequence shown here is derived from an EMBL/GenBank/DDBJ whole genome shotgun (WGS) entry which is preliminary data.</text>
</comment>
<dbReference type="AlphaFoldDB" id="A0A0W8F292"/>
<dbReference type="PROSITE" id="PS51257">
    <property type="entry name" value="PROKAR_LIPOPROTEIN"/>
    <property type="match status" value="1"/>
</dbReference>